<name>A0A9P6E3H3_9AGAR</name>
<evidence type="ECO:0000313" key="1">
    <source>
        <dbReference type="EMBL" id="KAF9521820.1"/>
    </source>
</evidence>
<sequence>MSLSDENNLAHFLHRYRHHCGYCAAQGEDHEPHEITKCSRLFNKPIFFQWKRGLIYPHGTSLRACWFCHIPTTTSLHPQFSVVGMCPLKDVVVPMMYAILTNDVLRERAQARFPQMPSLPNATNWLVQDSGNGFSNMVMACMWFGDNFS</sequence>
<protein>
    <submittedName>
        <fullName evidence="1">Uncharacterized protein</fullName>
    </submittedName>
</protein>
<dbReference type="Proteomes" id="UP000807306">
    <property type="component" value="Unassembled WGS sequence"/>
</dbReference>
<comment type="caution">
    <text evidence="1">The sequence shown here is derived from an EMBL/GenBank/DDBJ whole genome shotgun (WGS) entry which is preliminary data.</text>
</comment>
<dbReference type="EMBL" id="MU157986">
    <property type="protein sequence ID" value="KAF9521820.1"/>
    <property type="molecule type" value="Genomic_DNA"/>
</dbReference>
<dbReference type="AlphaFoldDB" id="A0A9P6E3H3"/>
<proteinExistence type="predicted"/>
<accession>A0A9P6E3H3</accession>
<evidence type="ECO:0000313" key="2">
    <source>
        <dbReference type="Proteomes" id="UP000807306"/>
    </source>
</evidence>
<reference evidence="1" key="1">
    <citation type="submission" date="2020-11" db="EMBL/GenBank/DDBJ databases">
        <authorList>
            <consortium name="DOE Joint Genome Institute"/>
            <person name="Ahrendt S."/>
            <person name="Riley R."/>
            <person name="Andreopoulos W."/>
            <person name="Labutti K."/>
            <person name="Pangilinan J."/>
            <person name="Ruiz-Duenas F.J."/>
            <person name="Barrasa J.M."/>
            <person name="Sanchez-Garcia M."/>
            <person name="Camarero S."/>
            <person name="Miyauchi S."/>
            <person name="Serrano A."/>
            <person name="Linde D."/>
            <person name="Babiker R."/>
            <person name="Drula E."/>
            <person name="Ayuso-Fernandez I."/>
            <person name="Pacheco R."/>
            <person name="Padilla G."/>
            <person name="Ferreira P."/>
            <person name="Barriuso J."/>
            <person name="Kellner H."/>
            <person name="Castanera R."/>
            <person name="Alfaro M."/>
            <person name="Ramirez L."/>
            <person name="Pisabarro A.G."/>
            <person name="Kuo A."/>
            <person name="Tritt A."/>
            <person name="Lipzen A."/>
            <person name="He G."/>
            <person name="Yan M."/>
            <person name="Ng V."/>
            <person name="Cullen D."/>
            <person name="Martin F."/>
            <person name="Rosso M.-N."/>
            <person name="Henrissat B."/>
            <person name="Hibbett D."/>
            <person name="Martinez A.T."/>
            <person name="Grigoriev I.V."/>
        </authorList>
    </citation>
    <scope>NUCLEOTIDE SEQUENCE</scope>
    <source>
        <strain evidence="1">CBS 506.95</strain>
    </source>
</reference>
<gene>
    <name evidence="1" type="ORF">CPB83DRAFT_900260</name>
</gene>
<organism evidence="1 2">
    <name type="scientific">Crepidotus variabilis</name>
    <dbReference type="NCBI Taxonomy" id="179855"/>
    <lineage>
        <taxon>Eukaryota</taxon>
        <taxon>Fungi</taxon>
        <taxon>Dikarya</taxon>
        <taxon>Basidiomycota</taxon>
        <taxon>Agaricomycotina</taxon>
        <taxon>Agaricomycetes</taxon>
        <taxon>Agaricomycetidae</taxon>
        <taxon>Agaricales</taxon>
        <taxon>Agaricineae</taxon>
        <taxon>Crepidotaceae</taxon>
        <taxon>Crepidotus</taxon>
    </lineage>
</organism>
<keyword evidence="2" id="KW-1185">Reference proteome</keyword>